<keyword evidence="2" id="KW-0732">Signal</keyword>
<evidence type="ECO:0000313" key="4">
    <source>
        <dbReference type="EMBL" id="QJW99044.1"/>
    </source>
</evidence>
<keyword evidence="1" id="KW-0472">Membrane</keyword>
<protein>
    <recommendedName>
        <fullName evidence="3">CobN/magnesium chelatase domain-containing protein</fullName>
    </recommendedName>
</protein>
<dbReference type="EMBL" id="CP053452">
    <property type="protein sequence ID" value="QJW99044.1"/>
    <property type="molecule type" value="Genomic_DNA"/>
</dbReference>
<evidence type="ECO:0000313" key="5">
    <source>
        <dbReference type="Proteomes" id="UP000503447"/>
    </source>
</evidence>
<feature type="transmembrane region" description="Helical" evidence="1">
    <location>
        <begin position="1293"/>
        <end position="1313"/>
    </location>
</feature>
<feature type="chain" id="PRO_5026969511" description="CobN/magnesium chelatase domain-containing protein" evidence="2">
    <location>
        <begin position="24"/>
        <end position="1319"/>
    </location>
</feature>
<keyword evidence="5" id="KW-1185">Reference proteome</keyword>
<dbReference type="PANTHER" id="PTHR44119:SF4">
    <property type="entry name" value="AEROBIC COBALTOCHELATASE SUBUNIT COBN"/>
    <property type="match status" value="1"/>
</dbReference>
<name>A0A6M5YZT2_9BACT</name>
<evidence type="ECO:0000259" key="3">
    <source>
        <dbReference type="Pfam" id="PF02514"/>
    </source>
</evidence>
<accession>A0A6M5YZT2</accession>
<organism evidence="4 5">
    <name type="scientific">Frigoriglobus tundricola</name>
    <dbReference type="NCBI Taxonomy" id="2774151"/>
    <lineage>
        <taxon>Bacteria</taxon>
        <taxon>Pseudomonadati</taxon>
        <taxon>Planctomycetota</taxon>
        <taxon>Planctomycetia</taxon>
        <taxon>Gemmatales</taxon>
        <taxon>Gemmataceae</taxon>
        <taxon>Frigoriglobus</taxon>
    </lineage>
</organism>
<sequence>MSRCPAARALLAALVLAGLPIHAAAGESVLVIGGWDYGETMFDRAATGIGMSAKFVTTEDTDRVTTDQLKAADLVFLLNLKPDGVATLKDRVAEAKKAKPGLLVLSLAQRDTQKSFEQAGLMASDPEIYRYWRYNGFENTKRLLVYTRVKHLKGQGEVLPPVVVPDFGVYHPAASDLFPDVPAYIEWAKKTGHFQLGSPRVALLVQQGFLMTGDTTVYEAVVNALEKRGVNVAVLFSGQSASKQKELLAAWKPELIIDDHHASTAIRQGPEELDVPIVKNVMLLRSTVAEWEASVQGMLPADVGLHFLTQEVHGIIDPVVTGAMKANVGGYKLHDPIPDRVERLAGRVTAWINLRKKANAEKKIAIVYYNKYLGKSDVGRGSATGAFMDGPESLFRVLKALKERGYTFTKFPKDTEELLAWMKRDGRNVGAWADGDLAELIRDGKPVLWPTAEYEKWFATLGETNRNTVTKAYGPAPGAQMTTADRKAIVLPRIDLGNVILLPQPARGPENDEKLLHAKDVPPPHQYLACYWWLQHDFRADAVMHFGTHGTELLLPGKANGLSADSFGDICLGNVPNVYPWIIDNIAEAIQAKRRAYAVTVDHLTPPLETTGLSPELQNLHADIDKCAALEEGLLKQKYRKTISDAARKAALTRNPADLSDQEIEQIAFQLHQVELSVTAVKLHTLGTEPDAKHLVPFLTSMLGRQYLNDLGRVLPVPPDVAKEPDHVPIWVRPQLEAMVKAVVIDGFSPEDALKVAGAKIPPGDPDRIVESLRRVVEYRKNLAQTGREVENVLRALEGKFVSPGPGADPVRNPAAIPTGRNLYALNPEEIPTKQAWEVGVQLVDQLLKDRPTLRKVALDLNGHETIRDYGVTEAEALYLMGVRPVWDHNNLAVNVEIIPREQLKRPRIDVFIALGGSMRDTFTSRVKLLDKAVRLVSELNEPDNYVRAGTEEKAAELVKRGLAPEKVKLYAPARMFGAKPGSHGTRILYLVPKTGAWDDRKEIADVYKQNMSHVFTGDVWGESAPGLYEDAMRGTELVLRTWTSNMTGPLTNHHVYEYAGGLSLAIETTTGRQPKLLFSDVRGAPKVRDFDEVLATEAHVTMLNPKWLKGMMENSYSGAGMMAEVVRNTSGWEATRKGAVSQDLWNEIHAVYAKDKHGLQLREWMDKVNPHARQEILATLIEANRKGDWKADAATVRDLAKEYAASVAKHGDSAGLATGGNVKLQTEVVARLNAPGDEGLAAAYKTAIAKSTSAAAQVAAAPGAEAGAAPEVVSGSELIPEVARVGAEAGPVAWLGVGVGSAAVALVLFGAVRRRRPA</sequence>
<dbReference type="CDD" id="cd10150">
    <property type="entry name" value="CobN_like"/>
    <property type="match status" value="1"/>
</dbReference>
<evidence type="ECO:0000256" key="2">
    <source>
        <dbReference type="SAM" id="SignalP"/>
    </source>
</evidence>
<keyword evidence="1" id="KW-1133">Transmembrane helix</keyword>
<feature type="signal peptide" evidence="2">
    <location>
        <begin position="1"/>
        <end position="23"/>
    </location>
</feature>
<dbReference type="KEGG" id="ftj:FTUN_6642"/>
<proteinExistence type="predicted"/>
<keyword evidence="1" id="KW-0812">Transmembrane</keyword>
<dbReference type="Pfam" id="PF02514">
    <property type="entry name" value="CobN-Mg_chel"/>
    <property type="match status" value="1"/>
</dbReference>
<evidence type="ECO:0000256" key="1">
    <source>
        <dbReference type="SAM" id="Phobius"/>
    </source>
</evidence>
<dbReference type="InterPro" id="IPR003672">
    <property type="entry name" value="CobN/Mg_chltase"/>
</dbReference>
<gene>
    <name evidence="4" type="ORF">FTUN_6642</name>
</gene>
<dbReference type="Proteomes" id="UP000503447">
    <property type="component" value="Chromosome"/>
</dbReference>
<feature type="domain" description="CobN/magnesium chelatase" evidence="3">
    <location>
        <begin position="129"/>
        <end position="1196"/>
    </location>
</feature>
<dbReference type="PANTHER" id="PTHR44119">
    <property type="entry name" value="MAGNESIUM-CHELATASE SUBUNIT CHLH, CHLOROPLASTIC"/>
    <property type="match status" value="1"/>
</dbReference>
<dbReference type="RefSeq" id="WP_171474090.1">
    <property type="nucleotide sequence ID" value="NZ_CP053452.2"/>
</dbReference>
<reference evidence="5" key="1">
    <citation type="submission" date="2020-05" db="EMBL/GenBank/DDBJ databases">
        <title>Frigoriglobus tundricola gen. nov., sp. nov., a psychrotolerant cellulolytic planctomycete of the family Gemmataceae with two divergent copies of 16S rRNA gene.</title>
        <authorList>
            <person name="Kulichevskaya I.S."/>
            <person name="Ivanova A.A."/>
            <person name="Naumoff D.G."/>
            <person name="Beletsky A.V."/>
            <person name="Rijpstra W.I.C."/>
            <person name="Sinninghe Damste J.S."/>
            <person name="Mardanov A.V."/>
            <person name="Ravin N.V."/>
            <person name="Dedysh S.N."/>
        </authorList>
    </citation>
    <scope>NUCLEOTIDE SEQUENCE [LARGE SCALE GENOMIC DNA]</scope>
    <source>
        <strain evidence="5">PL17</strain>
    </source>
</reference>